<reference evidence="1 2" key="1">
    <citation type="submission" date="2017-04" db="EMBL/GenBank/DDBJ databases">
        <authorList>
            <person name="Afonso C.L."/>
            <person name="Miller P.J."/>
            <person name="Scott M.A."/>
            <person name="Spackman E."/>
            <person name="Goraichik I."/>
            <person name="Dimitrov K.M."/>
            <person name="Suarez D.L."/>
            <person name="Swayne D.E."/>
        </authorList>
    </citation>
    <scope>NUCLEOTIDE SEQUENCE [LARGE SCALE GENOMIC DNA]</scope>
    <source>
        <strain evidence="1 2">DSM 23236</strain>
    </source>
</reference>
<dbReference type="PIRSF" id="PIRSF011484">
    <property type="entry name" value="YaeQ"/>
    <property type="match status" value="1"/>
</dbReference>
<dbReference type="SUPFAM" id="SSF52980">
    <property type="entry name" value="Restriction endonuclease-like"/>
    <property type="match status" value="1"/>
</dbReference>
<gene>
    <name evidence="1" type="ORF">SAMN02745857_01067</name>
</gene>
<dbReference type="InterPro" id="IPR038590">
    <property type="entry name" value="YaeQ_sf"/>
</dbReference>
<sequence length="178" mass="20339">MALKATIFKADLNITDMDRGYYASHSLTIARHPSETDERMMLRVLAFARHASETLEFGRGISDEDDATIWQKNLVDEIELWIELGLPDEKRLRKACNRAAEVWLYSYGGRQAEMWWDGIKGQMIRFDHLHVVSIAPETLTALGAMAERTMQLQATIQDGQLWLSNDNTNLLVELTTVK</sequence>
<dbReference type="SMART" id="SM01322">
    <property type="entry name" value="YaeQ"/>
    <property type="match status" value="1"/>
</dbReference>
<evidence type="ECO:0000313" key="2">
    <source>
        <dbReference type="Proteomes" id="UP000192761"/>
    </source>
</evidence>
<dbReference type="EMBL" id="FWXD01000005">
    <property type="protein sequence ID" value="SMC20885.1"/>
    <property type="molecule type" value="Genomic_DNA"/>
</dbReference>
<dbReference type="InterPro" id="IPR011335">
    <property type="entry name" value="Restrct_endonuc-II-like"/>
</dbReference>
<dbReference type="InterPro" id="IPR009822">
    <property type="entry name" value="YaeQ"/>
</dbReference>
<dbReference type="RefSeq" id="WP_084089664.1">
    <property type="nucleotide sequence ID" value="NZ_FWXD01000005.1"/>
</dbReference>
<name>A0A1W1XA58_9NEIS</name>
<evidence type="ECO:0000313" key="1">
    <source>
        <dbReference type="EMBL" id="SMC20885.1"/>
    </source>
</evidence>
<dbReference type="OrthoDB" id="5293309at2"/>
<organism evidence="1 2">
    <name type="scientific">Andreprevotia lacus DSM 23236</name>
    <dbReference type="NCBI Taxonomy" id="1121001"/>
    <lineage>
        <taxon>Bacteria</taxon>
        <taxon>Pseudomonadati</taxon>
        <taxon>Pseudomonadota</taxon>
        <taxon>Betaproteobacteria</taxon>
        <taxon>Neisseriales</taxon>
        <taxon>Chitinibacteraceae</taxon>
        <taxon>Andreprevotia</taxon>
    </lineage>
</organism>
<accession>A0A1W1XA58</accession>
<dbReference type="AlphaFoldDB" id="A0A1W1XA58"/>
<dbReference type="PANTHER" id="PTHR38784:SF1">
    <property type="entry name" value="SUCROSE PHOSPHORYLASE"/>
    <property type="match status" value="1"/>
</dbReference>
<dbReference type="Gene3D" id="3.10.640.10">
    <property type="entry name" value="Restriction endonuclease-like alpha-beta roll domain"/>
    <property type="match status" value="1"/>
</dbReference>
<dbReference type="Proteomes" id="UP000192761">
    <property type="component" value="Unassembled WGS sequence"/>
</dbReference>
<dbReference type="CDD" id="cd22368">
    <property type="entry name" value="YaeQ-like"/>
    <property type="match status" value="1"/>
</dbReference>
<dbReference type="Pfam" id="PF07152">
    <property type="entry name" value="YaeQ"/>
    <property type="match status" value="1"/>
</dbReference>
<proteinExistence type="predicted"/>
<keyword evidence="2" id="KW-1185">Reference proteome</keyword>
<dbReference type="STRING" id="1121001.SAMN02745857_01067"/>
<dbReference type="PANTHER" id="PTHR38784">
    <property type="entry name" value="SUCROSE PHOSPHORYLASE"/>
    <property type="match status" value="1"/>
</dbReference>
<protein>
    <submittedName>
        <fullName evidence="1">Uncharacterized conserved protein YaeQ, suppresses RfaH defect</fullName>
    </submittedName>
</protein>